<evidence type="ECO:0000313" key="1">
    <source>
        <dbReference type="EMBL" id="EAU89290.1"/>
    </source>
</evidence>
<proteinExistence type="predicted"/>
<protein>
    <submittedName>
        <fullName evidence="1">Uncharacterized protein</fullName>
    </submittedName>
</protein>
<sequence length="486" mass="54517">MVEDSKAQTQTSPTNQEQNTEWAWYPLTLCDNMSEGGNMGKAWIVEGILDAGKVRSALDRVVKKWPALGGRVEVTGKKRYQIRVPLGDLPAGYEPYGFSVTESPLPLSHYVQLPLPAITEYPPVHLFTPAERLKITGFEGYAKHRAPLTHWHITHFKHPGEEYSIINIHYSHGVHDGVGFALLIHAVVAELAGKEWDAPPLPTPGLNENRYKTLVEEEVRKVGESQKVLEPLYNFSAVGLWGILVFVFGSLWDRWVNGYGEWNLVIPYNVHMKLAEETRREAEEAGWTDVRPTSGDILFAWLVQSIYKDGTKPNRTIGLNSMVSLRSEWNGELALYPHNCLGGLRYPTFTVHEVTIRPLHELSVSLAKAKTKGSKAEEGALFYKRLAEADAAWPTGGLLPIDSRTDETVTMSNVSMARVAALDWSAAGGGATLTHYKLFPNAIKVANIVNINGRLENGDLVVNLLLNRRRMESLEREYRKLEERFR</sequence>
<organism evidence="1 2">
    <name type="scientific">Coprinopsis cinerea (strain Okayama-7 / 130 / ATCC MYA-4618 / FGSC 9003)</name>
    <name type="common">Inky cap fungus</name>
    <name type="synonym">Hormographiella aspergillata</name>
    <dbReference type="NCBI Taxonomy" id="240176"/>
    <lineage>
        <taxon>Eukaryota</taxon>
        <taxon>Fungi</taxon>
        <taxon>Dikarya</taxon>
        <taxon>Basidiomycota</taxon>
        <taxon>Agaricomycotina</taxon>
        <taxon>Agaricomycetes</taxon>
        <taxon>Agaricomycetidae</taxon>
        <taxon>Agaricales</taxon>
        <taxon>Agaricineae</taxon>
        <taxon>Psathyrellaceae</taxon>
        <taxon>Coprinopsis</taxon>
    </lineage>
</organism>
<reference evidence="1 2" key="1">
    <citation type="journal article" date="2010" name="Proc. Natl. Acad. Sci. U.S.A.">
        <title>Insights into evolution of multicellular fungi from the assembled chromosomes of the mushroom Coprinopsis cinerea (Coprinus cinereus).</title>
        <authorList>
            <person name="Stajich J.E."/>
            <person name="Wilke S.K."/>
            <person name="Ahren D."/>
            <person name="Au C.H."/>
            <person name="Birren B.W."/>
            <person name="Borodovsky M."/>
            <person name="Burns C."/>
            <person name="Canback B."/>
            <person name="Casselton L.A."/>
            <person name="Cheng C.K."/>
            <person name="Deng J."/>
            <person name="Dietrich F.S."/>
            <person name="Fargo D.C."/>
            <person name="Farman M.L."/>
            <person name="Gathman A.C."/>
            <person name="Goldberg J."/>
            <person name="Guigo R."/>
            <person name="Hoegger P.J."/>
            <person name="Hooker J.B."/>
            <person name="Huggins A."/>
            <person name="James T.Y."/>
            <person name="Kamada T."/>
            <person name="Kilaru S."/>
            <person name="Kodira C."/>
            <person name="Kues U."/>
            <person name="Kupfer D."/>
            <person name="Kwan H.S."/>
            <person name="Lomsadze A."/>
            <person name="Li W."/>
            <person name="Lilly W.W."/>
            <person name="Ma L.J."/>
            <person name="Mackey A.J."/>
            <person name="Manning G."/>
            <person name="Martin F."/>
            <person name="Muraguchi H."/>
            <person name="Natvig D.O."/>
            <person name="Palmerini H."/>
            <person name="Ramesh M.A."/>
            <person name="Rehmeyer C.J."/>
            <person name="Roe B.A."/>
            <person name="Shenoy N."/>
            <person name="Stanke M."/>
            <person name="Ter-Hovhannisyan V."/>
            <person name="Tunlid A."/>
            <person name="Velagapudi R."/>
            <person name="Vision T.J."/>
            <person name="Zeng Q."/>
            <person name="Zolan M.E."/>
            <person name="Pukkila P.J."/>
        </authorList>
    </citation>
    <scope>NUCLEOTIDE SEQUENCE [LARGE SCALE GENOMIC DNA]</scope>
    <source>
        <strain evidence="2">Okayama-7 / 130 / ATCC MYA-4618 / FGSC 9003</strain>
    </source>
</reference>
<dbReference type="KEGG" id="cci:CC1G_03555"/>
<dbReference type="VEuPathDB" id="FungiDB:CC1G_03555"/>
<dbReference type="STRING" id="240176.A8NCJ7"/>
<dbReference type="SUPFAM" id="SSF52777">
    <property type="entry name" value="CoA-dependent acyltransferases"/>
    <property type="match status" value="1"/>
</dbReference>
<dbReference type="OrthoDB" id="21502at2759"/>
<dbReference type="AlphaFoldDB" id="A8NCJ7"/>
<evidence type="ECO:0000313" key="2">
    <source>
        <dbReference type="Proteomes" id="UP000001861"/>
    </source>
</evidence>
<dbReference type="EMBL" id="AACS02000009">
    <property type="protein sequence ID" value="EAU89290.1"/>
    <property type="molecule type" value="Genomic_DNA"/>
</dbReference>
<accession>A8NCJ7</accession>
<dbReference type="InParanoid" id="A8NCJ7"/>
<gene>
    <name evidence="1" type="ORF">CC1G_03555</name>
</gene>
<dbReference type="RefSeq" id="XP_001832541.1">
    <property type="nucleotide sequence ID" value="XM_001832489.1"/>
</dbReference>
<dbReference type="InterPro" id="IPR023213">
    <property type="entry name" value="CAT-like_dom_sf"/>
</dbReference>
<comment type="caution">
    <text evidence="1">The sequence shown here is derived from an EMBL/GenBank/DDBJ whole genome shotgun (WGS) entry which is preliminary data.</text>
</comment>
<dbReference type="Gene3D" id="3.30.559.10">
    <property type="entry name" value="Chloramphenicol acetyltransferase-like domain"/>
    <property type="match status" value="2"/>
</dbReference>
<keyword evidence="2" id="KW-1185">Reference proteome</keyword>
<name>A8NCJ7_COPC7</name>
<dbReference type="GeneID" id="6009028"/>
<dbReference type="Proteomes" id="UP000001861">
    <property type="component" value="Unassembled WGS sequence"/>
</dbReference>
<dbReference type="eggNOG" id="ENOG502S6KB">
    <property type="taxonomic scope" value="Eukaryota"/>
</dbReference>